<dbReference type="SUPFAM" id="SSF50978">
    <property type="entry name" value="WD40 repeat-like"/>
    <property type="match status" value="1"/>
</dbReference>
<comment type="caution">
    <text evidence="1">The sequence shown here is derived from an EMBL/GenBank/DDBJ whole genome shotgun (WGS) entry which is preliminary data.</text>
</comment>
<protein>
    <recommendedName>
        <fullName evidence="3">WD40 repeat domain-containing protein</fullName>
    </recommendedName>
</protein>
<keyword evidence="2" id="KW-1185">Reference proteome</keyword>
<evidence type="ECO:0000313" key="1">
    <source>
        <dbReference type="EMBL" id="KAL2918091.1"/>
    </source>
</evidence>
<evidence type="ECO:0000313" key="2">
    <source>
        <dbReference type="Proteomes" id="UP001527925"/>
    </source>
</evidence>
<dbReference type="Gene3D" id="2.130.10.10">
    <property type="entry name" value="YVTN repeat-like/Quinoprotein amine dehydrogenase"/>
    <property type="match status" value="1"/>
</dbReference>
<gene>
    <name evidence="1" type="ORF">HK105_202505</name>
</gene>
<dbReference type="Proteomes" id="UP001527925">
    <property type="component" value="Unassembled WGS sequence"/>
</dbReference>
<proteinExistence type="predicted"/>
<organism evidence="1 2">
    <name type="scientific">Polyrhizophydium stewartii</name>
    <dbReference type="NCBI Taxonomy" id="2732419"/>
    <lineage>
        <taxon>Eukaryota</taxon>
        <taxon>Fungi</taxon>
        <taxon>Fungi incertae sedis</taxon>
        <taxon>Chytridiomycota</taxon>
        <taxon>Chytridiomycota incertae sedis</taxon>
        <taxon>Chytridiomycetes</taxon>
        <taxon>Rhizophydiales</taxon>
        <taxon>Rhizophydiales incertae sedis</taxon>
        <taxon>Polyrhizophydium</taxon>
    </lineage>
</organism>
<name>A0ABR4NF61_9FUNG</name>
<accession>A0ABR4NF61</accession>
<dbReference type="InterPro" id="IPR015943">
    <property type="entry name" value="WD40/YVTN_repeat-like_dom_sf"/>
</dbReference>
<dbReference type="EMBL" id="JADGIZ020000008">
    <property type="protein sequence ID" value="KAL2918091.1"/>
    <property type="molecule type" value="Genomic_DNA"/>
</dbReference>
<reference evidence="1 2" key="1">
    <citation type="submission" date="2023-09" db="EMBL/GenBank/DDBJ databases">
        <title>Pangenome analysis of Batrachochytrium dendrobatidis and related Chytrids.</title>
        <authorList>
            <person name="Yacoub M.N."/>
            <person name="Stajich J.E."/>
            <person name="James T.Y."/>
        </authorList>
    </citation>
    <scope>NUCLEOTIDE SEQUENCE [LARGE SCALE GENOMIC DNA]</scope>
    <source>
        <strain evidence="1 2">JEL0888</strain>
    </source>
</reference>
<sequence>MVSPFSPDACLPAPRIVCATRAGEILIFDAGRPPTDPRPETFIRAHSGPAHALLSGLAGSPLSPHAIVSGGAIDGALRAFDPRLPAARGRRILSIPGVHPSGGIAMCTAIHTRPHLIATTGGADGSVRFVDVRTKRVLVSARPEGTISRHSSHGRRTSVVGAAWQTAYALLPMHNGSLVCSWGDGRISVHHPDAPDRVHLHTLDGISNALRCLSLLPGEGTSPAALVAAGDDGIVCSIPLSAIPSPLALADDPLI</sequence>
<evidence type="ECO:0008006" key="3">
    <source>
        <dbReference type="Google" id="ProtNLM"/>
    </source>
</evidence>
<dbReference type="InterPro" id="IPR036322">
    <property type="entry name" value="WD40_repeat_dom_sf"/>
</dbReference>